<feature type="region of interest" description="Disordered" evidence="1">
    <location>
        <begin position="50"/>
        <end position="281"/>
    </location>
</feature>
<sequence length="422" mass="44295">METGTKISIGLHGVLLGLAAFGGPLFDSDESNAIQISEVSIITSTEFDSLMSSAPSPQLDEPSQSLPSLSEEPSASVDAPQVEQPVEEPPVQETQTPPETDTPPEAPDLAEAVEPDTPPEPVVETPPEPPVESTETADQTQEATGNTVVTPDAQVSDTDTSGQVSPDRLALLRPKPRPAPRIDNKVSPEPPTDAETGAEAVESTTPSEDVAEPEETKEEVAPKKSTTEIVTEAEQDPNSAAPIKSARPKGRPSDIVARAQAAKDAARKAAEQEQAKQAEADKAISDQAAKDAQARAIEEAVQAAAAEAAAEAAAKPSGPPLTGREKGALVLAVQQCWAPPVGVQGAADLVVTLSVELSQDGKLVGNPKLIEPSGTPQGLVQQAYEAGRRALIRCAPYDLPQDKYEQWRQIEVVFNPQNMAVR</sequence>
<protein>
    <submittedName>
        <fullName evidence="2">Cell envelope integrity/translocation protein TolA</fullName>
    </submittedName>
</protein>
<comment type="caution">
    <text evidence="2">The sequence shown here is derived from an EMBL/GenBank/DDBJ whole genome shotgun (WGS) entry which is preliminary data.</text>
</comment>
<feature type="compositionally biased region" description="Polar residues" evidence="1">
    <location>
        <begin position="137"/>
        <end position="164"/>
    </location>
</feature>
<reference evidence="2" key="1">
    <citation type="journal article" date="2014" name="Int. J. Syst. Evol. Microbiol.">
        <title>Complete genome sequence of Corynebacterium casei LMG S-19264T (=DSM 44701T), isolated from a smear-ripened cheese.</title>
        <authorList>
            <consortium name="US DOE Joint Genome Institute (JGI-PGF)"/>
            <person name="Walter F."/>
            <person name="Albersmeier A."/>
            <person name="Kalinowski J."/>
            <person name="Ruckert C."/>
        </authorList>
    </citation>
    <scope>NUCLEOTIDE SEQUENCE</scope>
    <source>
        <strain evidence="2">CGMCC 1.15880</strain>
    </source>
</reference>
<dbReference type="SUPFAM" id="SSF74653">
    <property type="entry name" value="TolA/TonB C-terminal domain"/>
    <property type="match status" value="1"/>
</dbReference>
<dbReference type="RefSeq" id="WP_188672328.1">
    <property type="nucleotide sequence ID" value="NZ_BMKA01000002.1"/>
</dbReference>
<evidence type="ECO:0000313" key="3">
    <source>
        <dbReference type="Proteomes" id="UP000628017"/>
    </source>
</evidence>
<accession>A0A916VNX1</accession>
<dbReference type="Gene3D" id="3.30.1150.10">
    <property type="match status" value="1"/>
</dbReference>
<gene>
    <name evidence="2" type="ORF">GCM10011498_13180</name>
</gene>
<organism evidence="2 3">
    <name type="scientific">Neptunicoccus cionae</name>
    <dbReference type="NCBI Taxonomy" id="2035344"/>
    <lineage>
        <taxon>Bacteria</taxon>
        <taxon>Pseudomonadati</taxon>
        <taxon>Pseudomonadota</taxon>
        <taxon>Alphaproteobacteria</taxon>
        <taxon>Rhodobacterales</taxon>
        <taxon>Paracoccaceae</taxon>
        <taxon>Neptunicoccus</taxon>
    </lineage>
</organism>
<name>A0A916VNX1_9RHOB</name>
<feature type="compositionally biased region" description="Pro residues" evidence="1">
    <location>
        <begin position="116"/>
        <end position="130"/>
    </location>
</feature>
<evidence type="ECO:0000313" key="2">
    <source>
        <dbReference type="EMBL" id="GGA14340.1"/>
    </source>
</evidence>
<feature type="compositionally biased region" description="Basic and acidic residues" evidence="1">
    <location>
        <begin position="264"/>
        <end position="281"/>
    </location>
</feature>
<feature type="compositionally biased region" description="Low complexity" evidence="1">
    <location>
        <begin position="55"/>
        <end position="99"/>
    </location>
</feature>
<dbReference type="Proteomes" id="UP000628017">
    <property type="component" value="Unassembled WGS sequence"/>
</dbReference>
<keyword evidence="3" id="KW-1185">Reference proteome</keyword>
<dbReference type="AlphaFoldDB" id="A0A916VNX1"/>
<dbReference type="EMBL" id="BMKA01000002">
    <property type="protein sequence ID" value="GGA14340.1"/>
    <property type="molecule type" value="Genomic_DNA"/>
</dbReference>
<evidence type="ECO:0000256" key="1">
    <source>
        <dbReference type="SAM" id="MobiDB-lite"/>
    </source>
</evidence>
<proteinExistence type="predicted"/>
<reference evidence="2" key="2">
    <citation type="submission" date="2020-09" db="EMBL/GenBank/DDBJ databases">
        <authorList>
            <person name="Sun Q."/>
            <person name="Zhou Y."/>
        </authorList>
    </citation>
    <scope>NUCLEOTIDE SEQUENCE</scope>
    <source>
        <strain evidence="2">CGMCC 1.15880</strain>
    </source>
</reference>